<organism evidence="2 3">
    <name type="scientific">Burkholderia ubonensis</name>
    <dbReference type="NCBI Taxonomy" id="101571"/>
    <lineage>
        <taxon>Bacteria</taxon>
        <taxon>Pseudomonadati</taxon>
        <taxon>Pseudomonadota</taxon>
        <taxon>Betaproteobacteria</taxon>
        <taxon>Burkholderiales</taxon>
        <taxon>Burkholderiaceae</taxon>
        <taxon>Burkholderia</taxon>
        <taxon>Burkholderia cepacia complex</taxon>
    </lineage>
</organism>
<accession>A0ABD4E1B4</accession>
<evidence type="ECO:0008006" key="4">
    <source>
        <dbReference type="Google" id="ProtNLM"/>
    </source>
</evidence>
<feature type="region of interest" description="Disordered" evidence="1">
    <location>
        <begin position="250"/>
        <end position="279"/>
    </location>
</feature>
<dbReference type="AlphaFoldDB" id="A0ABD4E1B4"/>
<evidence type="ECO:0000313" key="3">
    <source>
        <dbReference type="Proteomes" id="UP000057910"/>
    </source>
</evidence>
<gene>
    <name evidence="2" type="ORF">WJ68_15995</name>
</gene>
<comment type="caution">
    <text evidence="2">The sequence shown here is derived from an EMBL/GenBank/DDBJ whole genome shotgun (WGS) entry which is preliminary data.</text>
</comment>
<evidence type="ECO:0000313" key="2">
    <source>
        <dbReference type="EMBL" id="KVN83416.1"/>
    </source>
</evidence>
<proteinExistence type="predicted"/>
<protein>
    <recommendedName>
        <fullName evidence="4">SWIM-type domain-containing protein</fullName>
    </recommendedName>
</protein>
<reference evidence="2 3" key="1">
    <citation type="submission" date="2015-11" db="EMBL/GenBank/DDBJ databases">
        <title>Expanding the genomic diversity of Burkholderia species for the development of highly accurate diagnostics.</title>
        <authorList>
            <person name="Sahl J."/>
            <person name="Keim P."/>
            <person name="Wagner D."/>
        </authorList>
    </citation>
    <scope>NUCLEOTIDE SEQUENCE [LARGE SCALE GENOMIC DNA]</scope>
    <source>
        <strain evidence="2 3">MSMB1585WGS</strain>
    </source>
</reference>
<name>A0ABD4E1B4_9BURK</name>
<sequence length="331" mass="36774">MARLPSARKEAEQNAKLDLDRRKAASTILNPNEVSGEYDGGRLLQTSLRGELRPITLDDLRAFQQNVSRLKKKFLGGITAQGVIDLALDADKQRANSEIRMAVPVSVRGPVFHFITNAGPDSDVSRHHVHVEFMDFDAAVGASPNDLKKIGKAVAKGRLKFNCDCGRHTYWYRYIATIGKYNYGRAETGFPKIRNPHLVGCACKHVLRVMHVILKDAKVQLKIAEQVIRKRDALEDKALKAERIKAADVREHAAEQQAKRRSSTNLKTTAQKAEEAAKRRARAAAKEVAVAKAKAEKPSANARKIERNARSLLALGAITQEQFNEIMKNAK</sequence>
<dbReference type="EMBL" id="LPAD01000071">
    <property type="protein sequence ID" value="KVN83416.1"/>
    <property type="molecule type" value="Genomic_DNA"/>
</dbReference>
<evidence type="ECO:0000256" key="1">
    <source>
        <dbReference type="SAM" id="MobiDB-lite"/>
    </source>
</evidence>
<dbReference type="Proteomes" id="UP000057910">
    <property type="component" value="Unassembled WGS sequence"/>
</dbReference>